<name>A0A4Y2T8B2_ARAVE</name>
<evidence type="ECO:0000313" key="5">
    <source>
        <dbReference type="EMBL" id="GBN98284.1"/>
    </source>
</evidence>
<dbReference type="Pfam" id="PF00651">
    <property type="entry name" value="BTB"/>
    <property type="match status" value="1"/>
</dbReference>
<organism evidence="3 6">
    <name type="scientific">Araneus ventricosus</name>
    <name type="common">Orbweaver spider</name>
    <name type="synonym">Epeira ventricosa</name>
    <dbReference type="NCBI Taxonomy" id="182803"/>
    <lineage>
        <taxon>Eukaryota</taxon>
        <taxon>Metazoa</taxon>
        <taxon>Ecdysozoa</taxon>
        <taxon>Arthropoda</taxon>
        <taxon>Chelicerata</taxon>
        <taxon>Arachnida</taxon>
        <taxon>Araneae</taxon>
        <taxon>Araneomorphae</taxon>
        <taxon>Entelegynae</taxon>
        <taxon>Araneoidea</taxon>
        <taxon>Araneidae</taxon>
        <taxon>Araneus</taxon>
    </lineage>
</organism>
<feature type="domain" description="BTB" evidence="1">
    <location>
        <begin position="177"/>
        <end position="244"/>
    </location>
</feature>
<dbReference type="SUPFAM" id="SSF54695">
    <property type="entry name" value="POZ domain"/>
    <property type="match status" value="1"/>
</dbReference>
<dbReference type="PROSITE" id="PS50097">
    <property type="entry name" value="BTB"/>
    <property type="match status" value="1"/>
</dbReference>
<keyword evidence="6" id="KW-1185">Reference proteome</keyword>
<evidence type="ECO:0000313" key="2">
    <source>
        <dbReference type="EMBL" id="GBN96864.1"/>
    </source>
</evidence>
<dbReference type="PANTHER" id="PTHR24413">
    <property type="entry name" value="SPECKLE-TYPE POZ PROTEIN"/>
    <property type="match status" value="1"/>
</dbReference>
<accession>A0A4Y2T8B2</accession>
<comment type="caution">
    <text evidence="3">The sequence shown here is derived from an EMBL/GenBank/DDBJ whole genome shotgun (WGS) entry which is preliminary data.</text>
</comment>
<dbReference type="AlphaFoldDB" id="A0A4Y2T8B2"/>
<evidence type="ECO:0000259" key="1">
    <source>
        <dbReference type="PROSITE" id="PS50097"/>
    </source>
</evidence>
<proteinExistence type="predicted"/>
<evidence type="ECO:0000313" key="3">
    <source>
        <dbReference type="EMBL" id="GBN96874.1"/>
    </source>
</evidence>
<evidence type="ECO:0000313" key="4">
    <source>
        <dbReference type="EMBL" id="GBN98278.1"/>
    </source>
</evidence>
<dbReference type="InterPro" id="IPR011333">
    <property type="entry name" value="SKP1/BTB/POZ_sf"/>
</dbReference>
<protein>
    <submittedName>
        <fullName evidence="3">TD and POZ domain-containing protein 1</fullName>
    </submittedName>
</protein>
<dbReference type="SMART" id="SM00225">
    <property type="entry name" value="BTB"/>
    <property type="match status" value="1"/>
</dbReference>
<dbReference type="Gene3D" id="3.30.710.10">
    <property type="entry name" value="Potassium Channel Kv1.1, Chain A"/>
    <property type="match status" value="1"/>
</dbReference>
<reference evidence="3 6" key="1">
    <citation type="journal article" date="2019" name="Sci. Rep.">
        <title>Orb-weaving spider Araneus ventricosus genome elucidates the spidroin gene catalogue.</title>
        <authorList>
            <person name="Kono N."/>
            <person name="Nakamura H."/>
            <person name="Ohtoshi R."/>
            <person name="Moran D.A.P."/>
            <person name="Shinohara A."/>
            <person name="Yoshida Y."/>
            <person name="Fujiwara M."/>
            <person name="Mori M."/>
            <person name="Tomita M."/>
            <person name="Arakawa K."/>
        </authorList>
    </citation>
    <scope>NUCLEOTIDE SEQUENCE [LARGE SCALE GENOMIC DNA]</scope>
</reference>
<gene>
    <name evidence="3" type="primary">Tdpoz1_7</name>
    <name evidence="5" type="synonym">Tdpoz1_10</name>
    <name evidence="2" type="synonym">Tdpoz1_17</name>
    <name evidence="4" type="synonym">Tdpoz1_6</name>
    <name evidence="2" type="ORF">AVEN_125156_1</name>
    <name evidence="3" type="ORF">AVEN_137670_1</name>
    <name evidence="4" type="ORF">AVEN_25715_1</name>
    <name evidence="5" type="ORF">AVEN_7054_1</name>
</gene>
<dbReference type="Gene3D" id="1.25.40.420">
    <property type="match status" value="1"/>
</dbReference>
<dbReference type="EMBL" id="BGPR01026842">
    <property type="protein sequence ID" value="GBN96864.1"/>
    <property type="molecule type" value="Genomic_DNA"/>
</dbReference>
<dbReference type="Proteomes" id="UP000499080">
    <property type="component" value="Unassembled WGS sequence"/>
</dbReference>
<evidence type="ECO:0000313" key="6">
    <source>
        <dbReference type="Proteomes" id="UP000499080"/>
    </source>
</evidence>
<dbReference type="EMBL" id="BGPR01026845">
    <property type="protein sequence ID" value="GBN96874.1"/>
    <property type="molecule type" value="Genomic_DNA"/>
</dbReference>
<dbReference type="EMBL" id="BGPR01027624">
    <property type="protein sequence ID" value="GBN98278.1"/>
    <property type="molecule type" value="Genomic_DNA"/>
</dbReference>
<dbReference type="OrthoDB" id="5834576at2759"/>
<sequence>MDRNCEHQNIYYSGKREFYFFTWSIPNVSSINNLNVSTVNFTMKNGHTYIGTLIGSKEKITFTIASVANLKCFVSMFIGSETLLLSNSLNVPTRSINYSPYTKYYDLITLSSGDESFEKLKQHPNDTSVLICRIIYCQNTFSTRSLKTPVNIPTDSLYNLKMFVDALKNSSESLSKEKVLLRVGEETEIVSKALLCARSPVFAKMFENDMRELKEKTVTITDIKMPVLKVLVSFLYTGKLWNSDSDLASNGDFDFLCDLYYASDKYNIIDLRQRCVHLLLPQISMGNIIRVMKLAFSHSDVLLKSTVMALIASNIETWISTNDWRNLINDEPHIADEVLKFLDF</sequence>
<dbReference type="InterPro" id="IPR000210">
    <property type="entry name" value="BTB/POZ_dom"/>
</dbReference>
<dbReference type="EMBL" id="BGPR01027625">
    <property type="protein sequence ID" value="GBN98284.1"/>
    <property type="molecule type" value="Genomic_DNA"/>
</dbReference>